<keyword evidence="2" id="KW-1185">Reference proteome</keyword>
<organism evidence="1 2">
    <name type="scientific">Populus trichocarpa</name>
    <name type="common">Western balsam poplar</name>
    <name type="synonym">Populus balsamifera subsp. trichocarpa</name>
    <dbReference type="NCBI Taxonomy" id="3694"/>
    <lineage>
        <taxon>Eukaryota</taxon>
        <taxon>Viridiplantae</taxon>
        <taxon>Streptophyta</taxon>
        <taxon>Embryophyta</taxon>
        <taxon>Tracheophyta</taxon>
        <taxon>Spermatophyta</taxon>
        <taxon>Magnoliopsida</taxon>
        <taxon>eudicotyledons</taxon>
        <taxon>Gunneridae</taxon>
        <taxon>Pentapetalae</taxon>
        <taxon>rosids</taxon>
        <taxon>fabids</taxon>
        <taxon>Malpighiales</taxon>
        <taxon>Salicaceae</taxon>
        <taxon>Saliceae</taxon>
        <taxon>Populus</taxon>
    </lineage>
</organism>
<proteinExistence type="predicted"/>
<name>A0ACC0S4I2_POPTR</name>
<dbReference type="Proteomes" id="UP000006729">
    <property type="component" value="Chromosome 12"/>
</dbReference>
<sequence length="54" mass="5975">MASGEVVERAECGHCGTREESAMEYAGWFQERFGGCGLCEEAIKDEQAKAWSRS</sequence>
<accession>A0ACC0S4I2</accession>
<comment type="caution">
    <text evidence="1">The sequence shown here is derived from an EMBL/GenBank/DDBJ whole genome shotgun (WGS) entry which is preliminary data.</text>
</comment>
<dbReference type="EMBL" id="CM009301">
    <property type="protein sequence ID" value="KAI9384293.1"/>
    <property type="molecule type" value="Genomic_DNA"/>
</dbReference>
<evidence type="ECO:0000313" key="1">
    <source>
        <dbReference type="EMBL" id="KAI9384293.1"/>
    </source>
</evidence>
<evidence type="ECO:0000313" key="2">
    <source>
        <dbReference type="Proteomes" id="UP000006729"/>
    </source>
</evidence>
<gene>
    <name evidence="1" type="ORF">POPTR_012G042000v4</name>
</gene>
<reference evidence="1 2" key="1">
    <citation type="journal article" date="2006" name="Science">
        <title>The genome of black cottonwood, Populus trichocarpa (Torr. &amp; Gray).</title>
        <authorList>
            <person name="Tuskan G.A."/>
            <person name="Difazio S."/>
            <person name="Jansson S."/>
            <person name="Bohlmann J."/>
            <person name="Grigoriev I."/>
            <person name="Hellsten U."/>
            <person name="Putnam N."/>
            <person name="Ralph S."/>
            <person name="Rombauts S."/>
            <person name="Salamov A."/>
            <person name="Schein J."/>
            <person name="Sterck L."/>
            <person name="Aerts A."/>
            <person name="Bhalerao R.R."/>
            <person name="Bhalerao R.P."/>
            <person name="Blaudez D."/>
            <person name="Boerjan W."/>
            <person name="Brun A."/>
            <person name="Brunner A."/>
            <person name="Busov V."/>
            <person name="Campbell M."/>
            <person name="Carlson J."/>
            <person name="Chalot M."/>
            <person name="Chapman J."/>
            <person name="Chen G.L."/>
            <person name="Cooper D."/>
            <person name="Coutinho P.M."/>
            <person name="Couturier J."/>
            <person name="Covert S."/>
            <person name="Cronk Q."/>
            <person name="Cunningham R."/>
            <person name="Davis J."/>
            <person name="Degroeve S."/>
            <person name="Dejardin A."/>
            <person name="Depamphilis C."/>
            <person name="Detter J."/>
            <person name="Dirks B."/>
            <person name="Dubchak I."/>
            <person name="Duplessis S."/>
            <person name="Ehlting J."/>
            <person name="Ellis B."/>
            <person name="Gendler K."/>
            <person name="Goodstein D."/>
            <person name="Gribskov M."/>
            <person name="Grimwood J."/>
            <person name="Groover A."/>
            <person name="Gunter L."/>
            <person name="Hamberger B."/>
            <person name="Heinze B."/>
            <person name="Helariutta Y."/>
            <person name="Henrissat B."/>
            <person name="Holligan D."/>
            <person name="Holt R."/>
            <person name="Huang W."/>
            <person name="Islam-Faridi N."/>
            <person name="Jones S."/>
            <person name="Jones-Rhoades M."/>
            <person name="Jorgensen R."/>
            <person name="Joshi C."/>
            <person name="Kangasjarvi J."/>
            <person name="Karlsson J."/>
            <person name="Kelleher C."/>
            <person name="Kirkpatrick R."/>
            <person name="Kirst M."/>
            <person name="Kohler A."/>
            <person name="Kalluri U."/>
            <person name="Larimer F."/>
            <person name="Leebens-Mack J."/>
            <person name="Leple J.C."/>
            <person name="Locascio P."/>
            <person name="Lou Y."/>
            <person name="Lucas S."/>
            <person name="Martin F."/>
            <person name="Montanini B."/>
            <person name="Napoli C."/>
            <person name="Nelson D.R."/>
            <person name="Nelson C."/>
            <person name="Nieminen K."/>
            <person name="Nilsson O."/>
            <person name="Pereda V."/>
            <person name="Peter G."/>
            <person name="Philippe R."/>
            <person name="Pilate G."/>
            <person name="Poliakov A."/>
            <person name="Razumovskaya J."/>
            <person name="Richardson P."/>
            <person name="Rinaldi C."/>
            <person name="Ritland K."/>
            <person name="Rouze P."/>
            <person name="Ryaboy D."/>
            <person name="Schmutz J."/>
            <person name="Schrader J."/>
            <person name="Segerman B."/>
            <person name="Shin H."/>
            <person name="Siddiqui A."/>
            <person name="Sterky F."/>
            <person name="Terry A."/>
            <person name="Tsai C.J."/>
            <person name="Uberbacher E."/>
            <person name="Unneberg P."/>
            <person name="Vahala J."/>
            <person name="Wall K."/>
            <person name="Wessler S."/>
            <person name="Yang G."/>
            <person name="Yin T."/>
            <person name="Douglas C."/>
            <person name="Marra M."/>
            <person name="Sandberg G."/>
            <person name="Van de Peer Y."/>
            <person name="Rokhsar D."/>
        </authorList>
    </citation>
    <scope>NUCLEOTIDE SEQUENCE [LARGE SCALE GENOMIC DNA]</scope>
    <source>
        <strain evidence="2">cv. Nisqually</strain>
    </source>
</reference>
<protein>
    <submittedName>
        <fullName evidence="1">Uncharacterized protein</fullName>
    </submittedName>
</protein>